<feature type="transmembrane region" description="Helical" evidence="9">
    <location>
        <begin position="20"/>
        <end position="43"/>
    </location>
</feature>
<keyword evidence="9" id="KW-0812">Transmembrane</keyword>
<evidence type="ECO:0000256" key="5">
    <source>
        <dbReference type="ARBA" id="ARBA00022741"/>
    </source>
</evidence>
<feature type="transmembrane region" description="Helical" evidence="9">
    <location>
        <begin position="49"/>
        <end position="69"/>
    </location>
</feature>
<dbReference type="InterPro" id="IPR036890">
    <property type="entry name" value="HATPase_C_sf"/>
</dbReference>
<evidence type="ECO:0000256" key="4">
    <source>
        <dbReference type="ARBA" id="ARBA00022679"/>
    </source>
</evidence>
<dbReference type="InterPro" id="IPR050482">
    <property type="entry name" value="Sensor_HK_TwoCompSys"/>
</dbReference>
<keyword evidence="7" id="KW-0067">ATP-binding</keyword>
<keyword evidence="9" id="KW-1133">Transmembrane helix</keyword>
<reference evidence="11 12" key="1">
    <citation type="submission" date="2023-07" db="EMBL/GenBank/DDBJ databases">
        <authorList>
            <person name="Girao M."/>
            <person name="Carvalho M.F."/>
        </authorList>
    </citation>
    <scope>NUCLEOTIDE SEQUENCE [LARGE SCALE GENOMIC DNA]</scope>
    <source>
        <strain evidence="11 12">YIM65754</strain>
    </source>
</reference>
<comment type="caution">
    <text evidence="11">The sequence shown here is derived from an EMBL/GenBank/DDBJ whole genome shotgun (WGS) entry which is preliminary data.</text>
</comment>
<dbReference type="InterPro" id="IPR011712">
    <property type="entry name" value="Sig_transdc_His_kin_sub3_dim/P"/>
</dbReference>
<keyword evidence="6 11" id="KW-0418">Kinase</keyword>
<feature type="transmembrane region" description="Helical" evidence="9">
    <location>
        <begin position="200"/>
        <end position="218"/>
    </location>
</feature>
<feature type="transmembrane region" description="Helical" evidence="9">
    <location>
        <begin position="171"/>
        <end position="188"/>
    </location>
</feature>
<feature type="domain" description="Signal transduction histidine kinase subgroup 3 dimerisation and phosphoacceptor" evidence="10">
    <location>
        <begin position="447"/>
        <end position="513"/>
    </location>
</feature>
<keyword evidence="12" id="KW-1185">Reference proteome</keyword>
<keyword evidence="8" id="KW-0902">Two-component regulatory system</keyword>
<dbReference type="GO" id="GO:0016301">
    <property type="term" value="F:kinase activity"/>
    <property type="evidence" value="ECO:0007669"/>
    <property type="project" value="UniProtKB-KW"/>
</dbReference>
<keyword evidence="4" id="KW-0808">Transferase</keyword>
<gene>
    <name evidence="11" type="ORF">Q7514_07415</name>
</gene>
<dbReference type="EC" id="2.7.13.3" evidence="2"/>
<feature type="transmembrane region" description="Helical" evidence="9">
    <location>
        <begin position="230"/>
        <end position="250"/>
    </location>
</feature>
<proteinExistence type="predicted"/>
<name>A0ABU7L729_9NOCA</name>
<evidence type="ECO:0000256" key="6">
    <source>
        <dbReference type="ARBA" id="ARBA00022777"/>
    </source>
</evidence>
<evidence type="ECO:0000256" key="7">
    <source>
        <dbReference type="ARBA" id="ARBA00022840"/>
    </source>
</evidence>
<organism evidence="11 12">
    <name type="scientific">Rhodococcus artemisiae</name>
    <dbReference type="NCBI Taxonomy" id="714159"/>
    <lineage>
        <taxon>Bacteria</taxon>
        <taxon>Bacillati</taxon>
        <taxon>Actinomycetota</taxon>
        <taxon>Actinomycetes</taxon>
        <taxon>Mycobacteriales</taxon>
        <taxon>Nocardiaceae</taxon>
        <taxon>Rhodococcus</taxon>
    </lineage>
</organism>
<protein>
    <recommendedName>
        <fullName evidence="2">histidine kinase</fullName>
        <ecNumber evidence="2">2.7.13.3</ecNumber>
    </recommendedName>
</protein>
<feature type="transmembrane region" description="Helical" evidence="9">
    <location>
        <begin position="141"/>
        <end position="159"/>
    </location>
</feature>
<dbReference type="Proteomes" id="UP001336020">
    <property type="component" value="Unassembled WGS sequence"/>
</dbReference>
<evidence type="ECO:0000313" key="11">
    <source>
        <dbReference type="EMBL" id="MEE2057355.1"/>
    </source>
</evidence>
<keyword evidence="5" id="KW-0547">Nucleotide-binding</keyword>
<evidence type="ECO:0000259" key="10">
    <source>
        <dbReference type="Pfam" id="PF07730"/>
    </source>
</evidence>
<evidence type="ECO:0000313" key="12">
    <source>
        <dbReference type="Proteomes" id="UP001336020"/>
    </source>
</evidence>
<sequence>MNDASTTEKAAGTGAPVPAAIVAVTSWLLAAAAVVVFVAARPGLDSNQLFFLVDVVGAAVYGTVAGVVLARRVHPVPILLGVASIGVGTAALSYSWTELASVRPELPLGFIAPLQNTAWIPGTLALFLVVPWLIRDQATDTVTRIGVVTGTAVTMWFFWARTYTEIQDIWFVGPVVAAGFATAGHVAWRWRRGPVDERAGMGWLALGSALMAAAYIPLAVPGVPWMLTPLLHLATQAFYPVAILAVVLRQRLWGLDLAVSRAALAGSLAAVLAAGYVVVAVAVSLILPTDNSVVAQAVAATAVALAVQPVRSSLTHRVHRLVYGDGADPARAVRILGRHFAGAESPEVLLGELAAGIGAALRLESVAVRRGNEVIARWGEPSGPVEEVPLRDGALAVTAPPGETLGTRSRGALSELASVIEAGLVVLRSAEELETARRRLTDARLEERRTIRRELHDGLGPSLAGVRLGLQGARNLIDTDSAAAGDLVDELLRELDRQVDGVRELSRDLLPPVLDELGLTPALSELAANHARGGFHVELDADIPADMAEPLAVAAYGIASEAILNARRHSGAGGCRVRIAGDGNVLALDIFDEGTGLGSDTRAGVGTQSMRERARGAGGTLRIDSGEYRGTVVRARLPWCGR</sequence>
<keyword evidence="3" id="KW-0597">Phosphoprotein</keyword>
<dbReference type="Pfam" id="PF07730">
    <property type="entry name" value="HisKA_3"/>
    <property type="match status" value="1"/>
</dbReference>
<evidence type="ECO:0000256" key="1">
    <source>
        <dbReference type="ARBA" id="ARBA00000085"/>
    </source>
</evidence>
<dbReference type="Gene3D" id="3.30.565.10">
    <property type="entry name" value="Histidine kinase-like ATPase, C-terminal domain"/>
    <property type="match status" value="1"/>
</dbReference>
<dbReference type="CDD" id="cd16917">
    <property type="entry name" value="HATPase_UhpB-NarQ-NarX-like"/>
    <property type="match status" value="1"/>
</dbReference>
<evidence type="ECO:0000256" key="3">
    <source>
        <dbReference type="ARBA" id="ARBA00022553"/>
    </source>
</evidence>
<feature type="transmembrane region" description="Helical" evidence="9">
    <location>
        <begin position="262"/>
        <end position="287"/>
    </location>
</feature>
<evidence type="ECO:0000256" key="9">
    <source>
        <dbReference type="SAM" id="Phobius"/>
    </source>
</evidence>
<evidence type="ECO:0000256" key="8">
    <source>
        <dbReference type="ARBA" id="ARBA00023012"/>
    </source>
</evidence>
<dbReference type="Gene3D" id="1.20.5.1930">
    <property type="match status" value="1"/>
</dbReference>
<evidence type="ECO:0000256" key="2">
    <source>
        <dbReference type="ARBA" id="ARBA00012438"/>
    </source>
</evidence>
<dbReference type="RefSeq" id="WP_330132600.1">
    <property type="nucleotide sequence ID" value="NZ_JAUTXY010000002.1"/>
</dbReference>
<dbReference type="PANTHER" id="PTHR24421">
    <property type="entry name" value="NITRATE/NITRITE SENSOR PROTEIN NARX-RELATED"/>
    <property type="match status" value="1"/>
</dbReference>
<feature type="transmembrane region" description="Helical" evidence="9">
    <location>
        <begin position="116"/>
        <end position="134"/>
    </location>
</feature>
<dbReference type="SUPFAM" id="SSF55874">
    <property type="entry name" value="ATPase domain of HSP90 chaperone/DNA topoisomerase II/histidine kinase"/>
    <property type="match status" value="1"/>
</dbReference>
<feature type="transmembrane region" description="Helical" evidence="9">
    <location>
        <begin position="76"/>
        <end position="96"/>
    </location>
</feature>
<accession>A0ABU7L729</accession>
<dbReference type="PANTHER" id="PTHR24421:SF10">
    <property type="entry name" value="NITRATE_NITRITE SENSOR PROTEIN NARQ"/>
    <property type="match status" value="1"/>
</dbReference>
<keyword evidence="9" id="KW-0472">Membrane</keyword>
<comment type="catalytic activity">
    <reaction evidence="1">
        <text>ATP + protein L-histidine = ADP + protein N-phospho-L-histidine.</text>
        <dbReference type="EC" id="2.7.13.3"/>
    </reaction>
</comment>
<dbReference type="EMBL" id="JAUTXY010000002">
    <property type="protein sequence ID" value="MEE2057355.1"/>
    <property type="molecule type" value="Genomic_DNA"/>
</dbReference>